<dbReference type="GO" id="GO:0016020">
    <property type="term" value="C:membrane"/>
    <property type="evidence" value="ECO:0007669"/>
    <property type="project" value="UniProtKB-SubCell"/>
</dbReference>
<keyword evidence="5 11" id="KW-0812">Transmembrane</keyword>
<reference evidence="13 14" key="1">
    <citation type="journal article" date="2015" name="Genome Announc.">
        <title>Genome Sequence of 'Candidatus Thioglobus autotrophica' Strain EF1, a Chemoautotroph from the SUP05 Clade of Marine Gammaproteobacteria.</title>
        <authorList>
            <person name="Shah V."/>
            <person name="Morris R.M."/>
        </authorList>
    </citation>
    <scope>NUCLEOTIDE SEQUENCE [LARGE SCALE GENOMIC DNA]</scope>
    <source>
        <strain evidence="13 14">EF1</strain>
    </source>
</reference>
<evidence type="ECO:0000256" key="11">
    <source>
        <dbReference type="RuleBase" id="RU362031"/>
    </source>
</evidence>
<dbReference type="NCBIfam" id="TIGR00054">
    <property type="entry name" value="RIP metalloprotease RseP"/>
    <property type="match status" value="1"/>
</dbReference>
<dbReference type="InterPro" id="IPR008915">
    <property type="entry name" value="Peptidase_M50"/>
</dbReference>
<dbReference type="InterPro" id="IPR004387">
    <property type="entry name" value="Pept_M50_Zn"/>
</dbReference>
<sequence length="445" mass="48663">MGFLTALLSFAVTIGILVTIHEYGHYWVAKKFNVKILRFSVGFGKVIKSFKRGETEFTLCAIPLGGYVKMLDEGEAQVADKEKHRAFNRQSVYKRFAIVAAGPISNFMLAIILYAVIFIIGVNGIKPVVDSVTKSGFFAQAGLQAGDELLSINNNPTPSISEFSNQFIQADEAQPLTLQVRSKHANLKTTTLNLTGDFLANPEQGLDQYLGFKFAMPKLSATIETVMPGSAASKAGLQPNDKVLSVDDQVINSWQEFVVQIQAKPIRPIKLLIKRNNTTLTLTLIPELVGDTPKVGVSVAIPKDHLKDWQVLIKKQPIDAFVSAGEKVYQLTLLNLKMIKKMIIGEASIDQISGPVSIASYAGKSAEVGLVPFLSFLALISIGLGLLNLLPIPLLDGGHLFFYVVEIIKGSPVSEWVQQTFAKLGLFVILSLTFVALYNDLIRLL</sequence>
<dbReference type="SMART" id="SM00228">
    <property type="entry name" value="PDZ"/>
    <property type="match status" value="2"/>
</dbReference>
<evidence type="ECO:0000256" key="8">
    <source>
        <dbReference type="ARBA" id="ARBA00022989"/>
    </source>
</evidence>
<keyword evidence="6 11" id="KW-0378">Hydrolase</keyword>
<dbReference type="InterPro" id="IPR036034">
    <property type="entry name" value="PDZ_sf"/>
</dbReference>
<dbReference type="PROSITE" id="PS50106">
    <property type="entry name" value="PDZ"/>
    <property type="match status" value="1"/>
</dbReference>
<keyword evidence="9 11" id="KW-0482">Metalloprotease</keyword>
<evidence type="ECO:0000259" key="12">
    <source>
        <dbReference type="PROSITE" id="PS50106"/>
    </source>
</evidence>
<dbReference type="PANTHER" id="PTHR42837">
    <property type="entry name" value="REGULATOR OF SIGMA-E PROTEASE RSEP"/>
    <property type="match status" value="1"/>
</dbReference>
<evidence type="ECO:0000256" key="2">
    <source>
        <dbReference type="ARBA" id="ARBA00004141"/>
    </source>
</evidence>
<keyword evidence="14" id="KW-1185">Reference proteome</keyword>
<comment type="subcellular location">
    <subcellularLocation>
        <location evidence="2">Membrane</location>
        <topology evidence="2">Multi-pass membrane protein</topology>
    </subcellularLocation>
</comment>
<dbReference type="PATRIC" id="fig|1705394.5.peg.1580"/>
<comment type="similarity">
    <text evidence="3 11">Belongs to the peptidase M50B family.</text>
</comment>
<feature type="transmembrane region" description="Helical" evidence="11">
    <location>
        <begin position="96"/>
        <end position="122"/>
    </location>
</feature>
<evidence type="ECO:0000313" key="13">
    <source>
        <dbReference type="EMBL" id="ALE53117.1"/>
    </source>
</evidence>
<gene>
    <name evidence="13" type="ORF">SP60_07905</name>
</gene>
<feature type="transmembrane region" description="Helical" evidence="11">
    <location>
        <begin position="370"/>
        <end position="390"/>
    </location>
</feature>
<protein>
    <recommendedName>
        <fullName evidence="11">Zinc metalloprotease</fullName>
        <ecNumber evidence="11">3.4.24.-</ecNumber>
    </recommendedName>
</protein>
<accession>A0A0M4PP99</accession>
<dbReference type="InterPro" id="IPR001478">
    <property type="entry name" value="PDZ"/>
</dbReference>
<evidence type="ECO:0000256" key="4">
    <source>
        <dbReference type="ARBA" id="ARBA00022670"/>
    </source>
</evidence>
<dbReference type="Gene3D" id="2.30.42.10">
    <property type="match status" value="2"/>
</dbReference>
<dbReference type="AlphaFoldDB" id="A0A0M4PP99"/>
<dbReference type="GO" id="GO:0006508">
    <property type="term" value="P:proteolysis"/>
    <property type="evidence" value="ECO:0007669"/>
    <property type="project" value="UniProtKB-KW"/>
</dbReference>
<proteinExistence type="inferred from homology"/>
<dbReference type="Proteomes" id="UP000058020">
    <property type="component" value="Chromosome"/>
</dbReference>
<dbReference type="STRING" id="1705394.SP60_07905"/>
<evidence type="ECO:0000256" key="1">
    <source>
        <dbReference type="ARBA" id="ARBA00001947"/>
    </source>
</evidence>
<dbReference type="CDD" id="cd06163">
    <property type="entry name" value="S2P-M50_PDZ_RseP-like"/>
    <property type="match status" value="1"/>
</dbReference>
<evidence type="ECO:0000256" key="5">
    <source>
        <dbReference type="ARBA" id="ARBA00022692"/>
    </source>
</evidence>
<dbReference type="Pfam" id="PF02163">
    <property type="entry name" value="Peptidase_M50"/>
    <property type="match status" value="1"/>
</dbReference>
<evidence type="ECO:0000256" key="3">
    <source>
        <dbReference type="ARBA" id="ARBA00007931"/>
    </source>
</evidence>
<organism evidence="13 14">
    <name type="scientific">Candidatus Thioglobus autotrophicus</name>
    <dbReference type="NCBI Taxonomy" id="1705394"/>
    <lineage>
        <taxon>Bacteria</taxon>
        <taxon>Pseudomonadati</taxon>
        <taxon>Pseudomonadota</taxon>
        <taxon>Gammaproteobacteria</taxon>
        <taxon>Candidatus Pseudothioglobaceae</taxon>
        <taxon>Candidatus Thioglobus</taxon>
    </lineage>
</organism>
<comment type="cofactor">
    <cofactor evidence="1 11">
        <name>Zn(2+)</name>
        <dbReference type="ChEBI" id="CHEBI:29105"/>
    </cofactor>
</comment>
<dbReference type="PANTHER" id="PTHR42837:SF2">
    <property type="entry name" value="MEMBRANE METALLOPROTEASE ARASP2, CHLOROPLASTIC-RELATED"/>
    <property type="match status" value="1"/>
</dbReference>
<dbReference type="KEGG" id="tho:SP60_07905"/>
<evidence type="ECO:0000256" key="7">
    <source>
        <dbReference type="ARBA" id="ARBA00022833"/>
    </source>
</evidence>
<dbReference type="GO" id="GO:0046872">
    <property type="term" value="F:metal ion binding"/>
    <property type="evidence" value="ECO:0007669"/>
    <property type="project" value="UniProtKB-KW"/>
</dbReference>
<feature type="transmembrane region" description="Helical" evidence="11">
    <location>
        <begin position="421"/>
        <end position="438"/>
    </location>
</feature>
<dbReference type="Pfam" id="PF17820">
    <property type="entry name" value="PDZ_6"/>
    <property type="match status" value="2"/>
</dbReference>
<dbReference type="GO" id="GO:0004222">
    <property type="term" value="F:metalloendopeptidase activity"/>
    <property type="evidence" value="ECO:0007669"/>
    <property type="project" value="InterPro"/>
</dbReference>
<evidence type="ECO:0000313" key="14">
    <source>
        <dbReference type="Proteomes" id="UP000058020"/>
    </source>
</evidence>
<evidence type="ECO:0000256" key="6">
    <source>
        <dbReference type="ARBA" id="ARBA00022801"/>
    </source>
</evidence>
<evidence type="ECO:0000256" key="9">
    <source>
        <dbReference type="ARBA" id="ARBA00023049"/>
    </source>
</evidence>
<keyword evidence="11" id="KW-0479">Metal-binding</keyword>
<dbReference type="SUPFAM" id="SSF50156">
    <property type="entry name" value="PDZ domain-like"/>
    <property type="match status" value="2"/>
</dbReference>
<keyword evidence="7 11" id="KW-0862">Zinc</keyword>
<dbReference type="EMBL" id="CP010552">
    <property type="protein sequence ID" value="ALE53117.1"/>
    <property type="molecule type" value="Genomic_DNA"/>
</dbReference>
<feature type="domain" description="PDZ" evidence="12">
    <location>
        <begin position="199"/>
        <end position="277"/>
    </location>
</feature>
<dbReference type="InterPro" id="IPR041489">
    <property type="entry name" value="PDZ_6"/>
</dbReference>
<keyword evidence="8 11" id="KW-1133">Transmembrane helix</keyword>
<dbReference type="RefSeq" id="WP_053952113.1">
    <property type="nucleotide sequence ID" value="NZ_CP010552.1"/>
</dbReference>
<name>A0A0M4PP99_9GAMM</name>
<feature type="transmembrane region" description="Helical" evidence="11">
    <location>
        <begin position="6"/>
        <end position="28"/>
    </location>
</feature>
<keyword evidence="10 11" id="KW-0472">Membrane</keyword>
<keyword evidence="4" id="KW-0645">Protease</keyword>
<dbReference type="CDD" id="cd23081">
    <property type="entry name" value="cpPDZ_EcRseP-like"/>
    <property type="match status" value="1"/>
</dbReference>
<evidence type="ECO:0000256" key="10">
    <source>
        <dbReference type="ARBA" id="ARBA00023136"/>
    </source>
</evidence>
<dbReference type="OrthoDB" id="9782003at2"/>
<dbReference type="EC" id="3.4.24.-" evidence="11"/>